<dbReference type="OMA" id="NDALGWV"/>
<sequence>MDNGTEVATNEGSNQLSTTIVYTTFGVFGIAGNGLVLLVIFLVDDLNSVTNLFIANQSLIDFLTSVFIIALYVVPLPPIPIDRPTLARFLCRFWYTGYPFWSLIVASSLNLTLMTLERFCAVFFPIRFRSQPNSRCMKLIATLPWAIGFLFQLSSGFFAHLEDNRCIFTFFSNPLFRRVFQPVAIFLEFILPVLVMLIVYTSIVIKLRSDGMRAFDSPRLRTRVGAASRPQQAIDYRSRARRNTIKTMLIVSLFFIVCWSLNQVLFIVFSCCGGGVDLNSLLYQISVFMGFGNMWINPFIYSFQYRWFQKGLRKVFCKKTRSRHSKEMPTISTAKTSSNETVSV</sequence>
<evidence type="ECO:0000313" key="8">
    <source>
        <dbReference type="EnsemblMetazoa" id="XP_030845096"/>
    </source>
</evidence>
<dbReference type="FunCoup" id="A0A7M7P297">
    <property type="interactions" value="1056"/>
</dbReference>
<evidence type="ECO:0000313" key="9">
    <source>
        <dbReference type="Proteomes" id="UP000007110"/>
    </source>
</evidence>
<dbReference type="EnsemblMetazoa" id="XM_030989236">
    <property type="protein sequence ID" value="XP_030845096"/>
    <property type="gene ID" value="LOC115925433"/>
</dbReference>
<feature type="transmembrane region" description="Helical" evidence="6">
    <location>
        <begin position="281"/>
        <end position="303"/>
    </location>
</feature>
<dbReference type="InterPro" id="IPR000276">
    <property type="entry name" value="GPCR_Rhodpsn"/>
</dbReference>
<keyword evidence="9" id="KW-1185">Reference proteome</keyword>
<dbReference type="InterPro" id="IPR017452">
    <property type="entry name" value="GPCR_Rhodpsn_7TM"/>
</dbReference>
<name>A0A7M7P297_STRPU</name>
<feature type="transmembrane region" description="Helical" evidence="6">
    <location>
        <begin position="179"/>
        <end position="205"/>
    </location>
</feature>
<keyword evidence="5" id="KW-0807">Transducer</keyword>
<feature type="domain" description="G-protein coupled receptors family 1 profile" evidence="7">
    <location>
        <begin position="32"/>
        <end position="301"/>
    </location>
</feature>
<evidence type="ECO:0000259" key="7">
    <source>
        <dbReference type="PROSITE" id="PS50262"/>
    </source>
</evidence>
<dbReference type="InParanoid" id="A0A7M7P297"/>
<accession>A0A7M7P297</accession>
<dbReference type="PRINTS" id="PR00237">
    <property type="entry name" value="GPCRRHODOPSN"/>
</dbReference>
<comment type="subcellular location">
    <subcellularLocation>
        <location evidence="1">Membrane</location>
    </subcellularLocation>
</comment>
<proteinExistence type="inferred from homology"/>
<reference evidence="8" key="2">
    <citation type="submission" date="2021-01" db="UniProtKB">
        <authorList>
            <consortium name="EnsemblMetazoa"/>
        </authorList>
    </citation>
    <scope>IDENTIFICATION</scope>
</reference>
<keyword evidence="4 6" id="KW-0472">Membrane</keyword>
<dbReference type="CDD" id="cd00637">
    <property type="entry name" value="7tm_classA_rhodopsin-like"/>
    <property type="match status" value="1"/>
</dbReference>
<dbReference type="RefSeq" id="XP_030845096.1">
    <property type="nucleotide sequence ID" value="XM_030989236.1"/>
</dbReference>
<evidence type="ECO:0000256" key="3">
    <source>
        <dbReference type="ARBA" id="ARBA00022989"/>
    </source>
</evidence>
<organism evidence="8 9">
    <name type="scientific">Strongylocentrotus purpuratus</name>
    <name type="common">Purple sea urchin</name>
    <dbReference type="NCBI Taxonomy" id="7668"/>
    <lineage>
        <taxon>Eukaryota</taxon>
        <taxon>Metazoa</taxon>
        <taxon>Echinodermata</taxon>
        <taxon>Eleutherozoa</taxon>
        <taxon>Echinozoa</taxon>
        <taxon>Echinoidea</taxon>
        <taxon>Euechinoidea</taxon>
        <taxon>Echinacea</taxon>
        <taxon>Camarodonta</taxon>
        <taxon>Echinidea</taxon>
        <taxon>Strongylocentrotidae</taxon>
        <taxon>Strongylocentrotus</taxon>
    </lineage>
</organism>
<keyword evidence="3 6" id="KW-1133">Transmembrane helix</keyword>
<feature type="transmembrane region" description="Helical" evidence="6">
    <location>
        <begin position="52"/>
        <end position="73"/>
    </location>
</feature>
<feature type="transmembrane region" description="Helical" evidence="6">
    <location>
        <begin position="93"/>
        <end position="116"/>
    </location>
</feature>
<comment type="similarity">
    <text evidence="5">Belongs to the G-protein coupled receptor 1 family.</text>
</comment>
<dbReference type="GO" id="GO:0004930">
    <property type="term" value="F:G protein-coupled receptor activity"/>
    <property type="evidence" value="ECO:0007669"/>
    <property type="project" value="UniProtKB-KW"/>
</dbReference>
<dbReference type="Gene3D" id="1.20.1070.10">
    <property type="entry name" value="Rhodopsin 7-helix transmembrane proteins"/>
    <property type="match status" value="1"/>
</dbReference>
<feature type="transmembrane region" description="Helical" evidence="6">
    <location>
        <begin position="20"/>
        <end position="43"/>
    </location>
</feature>
<evidence type="ECO:0000256" key="4">
    <source>
        <dbReference type="ARBA" id="ARBA00023136"/>
    </source>
</evidence>
<reference evidence="9" key="1">
    <citation type="submission" date="2015-02" db="EMBL/GenBank/DDBJ databases">
        <title>Genome sequencing for Strongylocentrotus purpuratus.</title>
        <authorList>
            <person name="Murali S."/>
            <person name="Liu Y."/>
            <person name="Vee V."/>
            <person name="English A."/>
            <person name="Wang M."/>
            <person name="Skinner E."/>
            <person name="Han Y."/>
            <person name="Muzny D.M."/>
            <person name="Worley K.C."/>
            <person name="Gibbs R.A."/>
        </authorList>
    </citation>
    <scope>NUCLEOTIDE SEQUENCE</scope>
</reference>
<evidence type="ECO:0000256" key="1">
    <source>
        <dbReference type="ARBA" id="ARBA00004370"/>
    </source>
</evidence>
<dbReference type="AlphaFoldDB" id="A0A7M7P297"/>
<dbReference type="Proteomes" id="UP000007110">
    <property type="component" value="Unassembled WGS sequence"/>
</dbReference>
<dbReference type="OrthoDB" id="9936726at2759"/>
<feature type="transmembrane region" description="Helical" evidence="6">
    <location>
        <begin position="247"/>
        <end position="269"/>
    </location>
</feature>
<keyword evidence="2 5" id="KW-0812">Transmembrane</keyword>
<dbReference type="SUPFAM" id="SSF81321">
    <property type="entry name" value="Family A G protein-coupled receptor-like"/>
    <property type="match status" value="1"/>
</dbReference>
<dbReference type="RefSeq" id="XP_784811.2">
    <property type="nucleotide sequence ID" value="XM_779718.2"/>
</dbReference>
<dbReference type="Pfam" id="PF00001">
    <property type="entry name" value="7tm_1"/>
    <property type="match status" value="1"/>
</dbReference>
<evidence type="ECO:0000256" key="6">
    <source>
        <dbReference type="SAM" id="Phobius"/>
    </source>
</evidence>
<evidence type="ECO:0000256" key="2">
    <source>
        <dbReference type="ARBA" id="ARBA00022692"/>
    </source>
</evidence>
<dbReference type="GO" id="GO:0016020">
    <property type="term" value="C:membrane"/>
    <property type="evidence" value="ECO:0007669"/>
    <property type="project" value="UniProtKB-SubCell"/>
</dbReference>
<dbReference type="GeneID" id="115925433"/>
<dbReference type="PROSITE" id="PS50262">
    <property type="entry name" value="G_PROTEIN_RECEP_F1_2"/>
    <property type="match status" value="1"/>
</dbReference>
<evidence type="ECO:0000256" key="5">
    <source>
        <dbReference type="RuleBase" id="RU000688"/>
    </source>
</evidence>
<keyword evidence="5" id="KW-0297">G-protein coupled receptor</keyword>
<dbReference type="KEGG" id="spu:579613"/>
<dbReference type="GeneID" id="579613"/>
<feature type="transmembrane region" description="Helical" evidence="6">
    <location>
        <begin position="137"/>
        <end position="159"/>
    </location>
</feature>
<keyword evidence="5" id="KW-0675">Receptor</keyword>
<dbReference type="PROSITE" id="PS00237">
    <property type="entry name" value="G_PROTEIN_RECEP_F1_1"/>
    <property type="match status" value="1"/>
</dbReference>
<dbReference type="PANTHER" id="PTHR45698:SF1">
    <property type="entry name" value="TRACE AMINE-ASSOCIATED RECEPTOR 13C-LIKE"/>
    <property type="match status" value="1"/>
</dbReference>
<dbReference type="PANTHER" id="PTHR45698">
    <property type="entry name" value="TRACE AMINE-ASSOCIATED RECEPTOR 19N-RELATED"/>
    <property type="match status" value="1"/>
</dbReference>
<dbReference type="KEGG" id="spu:115925433"/>
<protein>
    <recommendedName>
        <fullName evidence="7">G-protein coupled receptors family 1 profile domain-containing protein</fullName>
    </recommendedName>
</protein>